<comment type="caution">
    <text evidence="3">The sequence shown here is derived from an EMBL/GenBank/DDBJ whole genome shotgun (WGS) entry which is preliminary data.</text>
</comment>
<evidence type="ECO:0000256" key="1">
    <source>
        <dbReference type="SAM" id="Phobius"/>
    </source>
</evidence>
<name>A0A415NR33_9FIRM</name>
<evidence type="ECO:0000313" key="4">
    <source>
        <dbReference type="Proteomes" id="UP000284868"/>
    </source>
</evidence>
<evidence type="ECO:0000259" key="2">
    <source>
        <dbReference type="Pfam" id="PF00535"/>
    </source>
</evidence>
<sequence>QCIKIIEQKNKGFSGARNTGIDFATGEYLMFLDSDDIILPNGINSLLSYAYQFEADIVEGGFETLYSDGISRKFPSSSEIVKPLIALGNLHGYLWGKVYKRELFDGIRLPEGYWFEDSLNAHILFCKCKKCYQIPELVYGYFQNDKSITHTSKKAKKSIDSLYITESLIKDHLSLGFEITQEYYEYFLRMVKLTYVRTRELDEDIRKAIFVYQCKLFCYICLSMQIIFIYILFL</sequence>
<dbReference type="AlphaFoldDB" id="A0A415NR33"/>
<dbReference type="CDD" id="cd00761">
    <property type="entry name" value="Glyco_tranf_GTA_type"/>
    <property type="match status" value="1"/>
</dbReference>
<reference evidence="3 4" key="1">
    <citation type="submission" date="2018-08" db="EMBL/GenBank/DDBJ databases">
        <title>A genome reference for cultivated species of the human gut microbiota.</title>
        <authorList>
            <person name="Zou Y."/>
            <person name="Xue W."/>
            <person name="Luo G."/>
        </authorList>
    </citation>
    <scope>NUCLEOTIDE SEQUENCE [LARGE SCALE GENOMIC DNA]</scope>
    <source>
        <strain evidence="3 4">AF35-6BH</strain>
    </source>
</reference>
<dbReference type="PANTHER" id="PTHR22916:SF3">
    <property type="entry name" value="UDP-GLCNAC:BETAGAL BETA-1,3-N-ACETYLGLUCOSAMINYLTRANSFERASE-LIKE PROTEIN 1"/>
    <property type="match status" value="1"/>
</dbReference>
<dbReference type="RefSeq" id="WP_118365995.1">
    <property type="nucleotide sequence ID" value="NZ_QRPK01000179.1"/>
</dbReference>
<dbReference type="OrthoDB" id="9807674at2"/>
<dbReference type="EMBL" id="QRPK01000179">
    <property type="protein sequence ID" value="RHM02674.1"/>
    <property type="molecule type" value="Genomic_DNA"/>
</dbReference>
<feature type="domain" description="Glycosyltransferase 2-like" evidence="2">
    <location>
        <begin position="2"/>
        <end position="64"/>
    </location>
</feature>
<proteinExistence type="predicted"/>
<dbReference type="Proteomes" id="UP000284868">
    <property type="component" value="Unassembled WGS sequence"/>
</dbReference>
<dbReference type="InterPro" id="IPR001173">
    <property type="entry name" value="Glyco_trans_2-like"/>
</dbReference>
<feature type="non-terminal residue" evidence="3">
    <location>
        <position position="234"/>
    </location>
</feature>
<feature type="non-terminal residue" evidence="3">
    <location>
        <position position="1"/>
    </location>
</feature>
<keyword evidence="1" id="KW-1133">Transmembrane helix</keyword>
<accession>A0A415NR33</accession>
<dbReference type="PANTHER" id="PTHR22916">
    <property type="entry name" value="GLYCOSYLTRANSFERASE"/>
    <property type="match status" value="1"/>
</dbReference>
<dbReference type="Pfam" id="PF00535">
    <property type="entry name" value="Glycos_transf_2"/>
    <property type="match status" value="1"/>
</dbReference>
<keyword evidence="1" id="KW-0812">Transmembrane</keyword>
<keyword evidence="4" id="KW-1185">Reference proteome</keyword>
<protein>
    <submittedName>
        <fullName evidence="3">Glycosyltransferase</fullName>
    </submittedName>
</protein>
<dbReference type="Gene3D" id="3.90.550.10">
    <property type="entry name" value="Spore Coat Polysaccharide Biosynthesis Protein SpsA, Chain A"/>
    <property type="match status" value="1"/>
</dbReference>
<keyword evidence="1" id="KW-0472">Membrane</keyword>
<dbReference type="SUPFAM" id="SSF53448">
    <property type="entry name" value="Nucleotide-diphospho-sugar transferases"/>
    <property type="match status" value="1"/>
</dbReference>
<feature type="transmembrane region" description="Helical" evidence="1">
    <location>
        <begin position="216"/>
        <end position="233"/>
    </location>
</feature>
<organism evidence="3 4">
    <name type="scientific">Amedibacillus dolichus</name>
    <dbReference type="NCBI Taxonomy" id="31971"/>
    <lineage>
        <taxon>Bacteria</taxon>
        <taxon>Bacillati</taxon>
        <taxon>Bacillota</taxon>
        <taxon>Erysipelotrichia</taxon>
        <taxon>Erysipelotrichales</taxon>
        <taxon>Erysipelotrichaceae</taxon>
        <taxon>Amedibacillus</taxon>
    </lineage>
</organism>
<keyword evidence="3" id="KW-0808">Transferase</keyword>
<dbReference type="InterPro" id="IPR029044">
    <property type="entry name" value="Nucleotide-diphossugar_trans"/>
</dbReference>
<evidence type="ECO:0000313" key="3">
    <source>
        <dbReference type="EMBL" id="RHM02674.1"/>
    </source>
</evidence>
<gene>
    <name evidence="3" type="ORF">DWZ83_11200</name>
</gene>
<dbReference type="GO" id="GO:0016758">
    <property type="term" value="F:hexosyltransferase activity"/>
    <property type="evidence" value="ECO:0007669"/>
    <property type="project" value="UniProtKB-ARBA"/>
</dbReference>